<dbReference type="GO" id="GO:0016787">
    <property type="term" value="F:hydrolase activity"/>
    <property type="evidence" value="ECO:0007669"/>
    <property type="project" value="UniProtKB-KW"/>
</dbReference>
<dbReference type="RefSeq" id="WP_387407008.1">
    <property type="nucleotide sequence ID" value="NZ_JBIAQY010000033.1"/>
</dbReference>
<dbReference type="EMBL" id="JBIAQY010000033">
    <property type="protein sequence ID" value="MFF3574941.1"/>
    <property type="molecule type" value="Genomic_DNA"/>
</dbReference>
<keyword evidence="2 5" id="KW-0378">Hydrolase</keyword>
<evidence type="ECO:0000259" key="3">
    <source>
        <dbReference type="Pfam" id="PF00561"/>
    </source>
</evidence>
<dbReference type="InterPro" id="IPR051601">
    <property type="entry name" value="Serine_prot/Carboxylest_S33"/>
</dbReference>
<protein>
    <submittedName>
        <fullName evidence="5">Alpha/beta hydrolase</fullName>
    </submittedName>
</protein>
<reference evidence="5 6" key="1">
    <citation type="submission" date="2024-10" db="EMBL/GenBank/DDBJ databases">
        <title>The Natural Products Discovery Center: Release of the First 8490 Sequenced Strains for Exploring Actinobacteria Biosynthetic Diversity.</title>
        <authorList>
            <person name="Kalkreuter E."/>
            <person name="Kautsar S.A."/>
            <person name="Yang D."/>
            <person name="Bader C.D."/>
            <person name="Teijaro C.N."/>
            <person name="Fluegel L."/>
            <person name="Davis C.M."/>
            <person name="Simpson J.R."/>
            <person name="Lauterbach L."/>
            <person name="Steele A.D."/>
            <person name="Gui C."/>
            <person name="Meng S."/>
            <person name="Li G."/>
            <person name="Viehrig K."/>
            <person name="Ye F."/>
            <person name="Su P."/>
            <person name="Kiefer A.F."/>
            <person name="Nichols A."/>
            <person name="Cepeda A.J."/>
            <person name="Yan W."/>
            <person name="Fan B."/>
            <person name="Jiang Y."/>
            <person name="Adhikari A."/>
            <person name="Zheng C.-J."/>
            <person name="Schuster L."/>
            <person name="Cowan T.M."/>
            <person name="Smanski M.J."/>
            <person name="Chevrette M.G."/>
            <person name="De Carvalho L.P.S."/>
            <person name="Shen B."/>
        </authorList>
    </citation>
    <scope>NUCLEOTIDE SEQUENCE [LARGE SCALE GENOMIC DNA]</scope>
    <source>
        <strain evidence="5 6">NPDC002593</strain>
    </source>
</reference>
<dbReference type="InterPro" id="IPR000073">
    <property type="entry name" value="AB_hydrolase_1"/>
</dbReference>
<proteinExistence type="inferred from homology"/>
<feature type="domain" description="Peptidase S33 tripeptidyl aminopeptidase-like C-terminal" evidence="4">
    <location>
        <begin position="376"/>
        <end position="475"/>
    </location>
</feature>
<dbReference type="PANTHER" id="PTHR43248">
    <property type="entry name" value="2-SUCCINYL-6-HYDROXY-2,4-CYCLOHEXADIENE-1-CARBOXYLATE SYNTHASE"/>
    <property type="match status" value="1"/>
</dbReference>
<dbReference type="PANTHER" id="PTHR43248:SF25">
    <property type="entry name" value="AB HYDROLASE-1 DOMAIN-CONTAINING PROTEIN-RELATED"/>
    <property type="match status" value="1"/>
</dbReference>
<dbReference type="Gene3D" id="3.40.50.1820">
    <property type="entry name" value="alpha/beta hydrolase"/>
    <property type="match status" value="1"/>
</dbReference>
<comment type="caution">
    <text evidence="5">The sequence shown here is derived from an EMBL/GenBank/DDBJ whole genome shotgun (WGS) entry which is preliminary data.</text>
</comment>
<dbReference type="InterPro" id="IPR029058">
    <property type="entry name" value="AB_hydrolase_fold"/>
</dbReference>
<organism evidence="5 6">
    <name type="scientific">Nocardia jiangxiensis</name>
    <dbReference type="NCBI Taxonomy" id="282685"/>
    <lineage>
        <taxon>Bacteria</taxon>
        <taxon>Bacillati</taxon>
        <taxon>Actinomycetota</taxon>
        <taxon>Actinomycetes</taxon>
        <taxon>Mycobacteriales</taxon>
        <taxon>Nocardiaceae</taxon>
        <taxon>Nocardia</taxon>
    </lineage>
</organism>
<dbReference type="Pfam" id="PF08386">
    <property type="entry name" value="Abhydrolase_4"/>
    <property type="match status" value="1"/>
</dbReference>
<name>A0ABW6SIF1_9NOCA</name>
<gene>
    <name evidence="5" type="ORF">ACFYXQ_45075</name>
</gene>
<evidence type="ECO:0000256" key="1">
    <source>
        <dbReference type="ARBA" id="ARBA00010088"/>
    </source>
</evidence>
<evidence type="ECO:0000256" key="2">
    <source>
        <dbReference type="ARBA" id="ARBA00022801"/>
    </source>
</evidence>
<dbReference type="SUPFAM" id="SSF53474">
    <property type="entry name" value="alpha/beta-Hydrolases"/>
    <property type="match status" value="1"/>
</dbReference>
<evidence type="ECO:0000313" key="5">
    <source>
        <dbReference type="EMBL" id="MFF3574941.1"/>
    </source>
</evidence>
<sequence>MEWQQCVDDSRLSCATLDVPLDYRDPGGPRIGIALAKLSAREPGERVGTLVINRGGPGYSSIEYLNQIVAGQVRAPWDERVRDRYDVVAVDQRGVGRATPAVTCFDSDQAAAAFGAGVPLVPDNPAEIAQRTAKDAEFAADCRAHSGNLLDHLSTATVARDLDTVRAALGEPRLNYLGQSYGTALGAVYAAMFPQRVGSFVLDSIEDPVQTTNAPAGSTLSERMGSDVGSQEVVHEFLRLCARGKNCAFAQDDPWKAFPAVLASLRAKPVTVAGPNGTSLSVTYEEYIYGLGEFVYQPALWPLLAAGLHEIYRAQLAERPATAPIAAAADTDFGTPYSGSVAPPFYAFTCNDTALPHFAPAWWAASARRATLAPDFAALRAYETSPCAFWQASSTDRYTGPWNTHTATPILLLNNRFDPATPLPGAIDLAAHLPGSRLLINEGWGHMVTDKSICALRAASNYLVSGQLPPPGTHCTPDVTPFAS</sequence>
<keyword evidence="6" id="KW-1185">Reference proteome</keyword>
<comment type="similarity">
    <text evidence="1">Belongs to the peptidase S33 family.</text>
</comment>
<dbReference type="Proteomes" id="UP001601992">
    <property type="component" value="Unassembled WGS sequence"/>
</dbReference>
<feature type="domain" description="AB hydrolase-1" evidence="3">
    <location>
        <begin position="49"/>
        <end position="213"/>
    </location>
</feature>
<accession>A0ABW6SIF1</accession>
<evidence type="ECO:0000259" key="4">
    <source>
        <dbReference type="Pfam" id="PF08386"/>
    </source>
</evidence>
<dbReference type="Pfam" id="PF00561">
    <property type="entry name" value="Abhydrolase_1"/>
    <property type="match status" value="1"/>
</dbReference>
<dbReference type="InterPro" id="IPR013595">
    <property type="entry name" value="Pept_S33_TAP-like_C"/>
</dbReference>
<evidence type="ECO:0000313" key="6">
    <source>
        <dbReference type="Proteomes" id="UP001601992"/>
    </source>
</evidence>